<dbReference type="AlphaFoldDB" id="A0A3B0ZSY1"/>
<dbReference type="SUPFAM" id="SSF48452">
    <property type="entry name" value="TPR-like"/>
    <property type="match status" value="1"/>
</dbReference>
<evidence type="ECO:0000313" key="2">
    <source>
        <dbReference type="EMBL" id="VAW96645.1"/>
    </source>
</evidence>
<evidence type="ECO:0000256" key="1">
    <source>
        <dbReference type="SAM" id="MobiDB-lite"/>
    </source>
</evidence>
<organism evidence="2">
    <name type="scientific">hydrothermal vent metagenome</name>
    <dbReference type="NCBI Taxonomy" id="652676"/>
    <lineage>
        <taxon>unclassified sequences</taxon>
        <taxon>metagenomes</taxon>
        <taxon>ecological metagenomes</taxon>
    </lineage>
</organism>
<sequence length="869" mass="99081">MKLSIFKNILIFTLLFAACNVNALPSRLIENVSVNKEKGFDVITVKLSVPLHYTHHFPKTKSRTVVINVRAFSNDAKIVLTSSDNEKYRLPRKKSKLLSYLRVESLDNNVGKIAVQFKQKLKFSVRQINKKTIKIILGKSGASKKLATSKKAKKRRTKSKKFVSSKKVLAAKRKKASNKKKVKRSKKSNVVNTRNSKITYVLNLESYQKGKKPRKIPKLDVFKKYKLFRTRVKKKKVLITRLRLGFFRSKTEAERVKRQLKVYYPNTFVTLIQKNESSLSTRWFEKNKITPKKVRKVVRKKPKKKLTKKQVSKVDKLFAKGKLALVEKNFRIAISFFTKVSEIGRGDKKQQALEFIGLAREKNGQIAHAKAEYKKYLKLYPDGIGHERVKQRLEGLLTAQLAPKRKLVSKKKEEKESSWDYFSTVSQNYRNQISVREEGQSTTDNSVSSYFNTSGRKRGEKYDLKFQFDMDHRYDFTKDARKVSDFGLSTAYFDYISLTGLGTVRLGRQSRSSGGILGRFDGVWYGYPLTNDVKLNLVAGLPVVSSSGVSVNSEQQVFGVSADFDEVLKRLDISTFLVQQNRSGIVDRRAVGTEIRFIADRSSYFGILDYDINFNRLNTVQFVGNWLFKNNASVNFVFDRRSSPIITTSNALIGQGFTTLQELRNIISDEEIKKLAIARTSSYDSLSLSGNYPINNTYSLSADLNISKTGSSSTTFTPENVKFDSNGNPILDVNGNPGTTVAGTQAVGPDYFYGITLIGSNLFSKRDTNILTLRQSTGSSRSTSIDARSQFNLNKKWRMRPRLRYDIRTRSVNASKSNRITTSTRFDYRYTRELQFQMEVTADFTTTTTNGLTSNDTDYSIDLSYIYDF</sequence>
<gene>
    <name evidence="2" type="ORF">MNBD_GAMMA22-1030</name>
</gene>
<dbReference type="EMBL" id="UOFS01000029">
    <property type="protein sequence ID" value="VAW96645.1"/>
    <property type="molecule type" value="Genomic_DNA"/>
</dbReference>
<feature type="region of interest" description="Disordered" evidence="1">
    <location>
        <begin position="146"/>
        <end position="189"/>
    </location>
</feature>
<feature type="compositionally biased region" description="Basic residues" evidence="1">
    <location>
        <begin position="147"/>
        <end position="187"/>
    </location>
</feature>
<name>A0A3B0ZSY1_9ZZZZ</name>
<dbReference type="InterPro" id="IPR011990">
    <property type="entry name" value="TPR-like_helical_dom_sf"/>
</dbReference>
<accession>A0A3B0ZSY1</accession>
<reference evidence="2" key="1">
    <citation type="submission" date="2018-06" db="EMBL/GenBank/DDBJ databases">
        <authorList>
            <person name="Zhirakovskaya E."/>
        </authorList>
    </citation>
    <scope>NUCLEOTIDE SEQUENCE</scope>
</reference>
<dbReference type="Gene3D" id="1.25.40.10">
    <property type="entry name" value="Tetratricopeptide repeat domain"/>
    <property type="match status" value="1"/>
</dbReference>
<proteinExistence type="predicted"/>
<protein>
    <recommendedName>
        <fullName evidence="3">SPOR domain-containing protein</fullName>
    </recommendedName>
</protein>
<dbReference type="PROSITE" id="PS51257">
    <property type="entry name" value="PROKAR_LIPOPROTEIN"/>
    <property type="match status" value="1"/>
</dbReference>
<evidence type="ECO:0008006" key="3">
    <source>
        <dbReference type="Google" id="ProtNLM"/>
    </source>
</evidence>